<feature type="transmembrane region" description="Helical" evidence="1">
    <location>
        <begin position="85"/>
        <end position="105"/>
    </location>
</feature>
<dbReference type="InterPro" id="IPR007820">
    <property type="entry name" value="AbrB_fam"/>
</dbReference>
<name>A0A0J5L7F6_PLUGE</name>
<dbReference type="EMBL" id="LDZF01000003">
    <property type="protein sequence ID" value="KMK15633.1"/>
    <property type="molecule type" value="Genomic_DNA"/>
</dbReference>
<evidence type="ECO:0000313" key="3">
    <source>
        <dbReference type="EMBL" id="KMK15633.1"/>
    </source>
</evidence>
<dbReference type="PIRSF" id="PIRSF038991">
    <property type="entry name" value="Protein_AbrB"/>
    <property type="match status" value="1"/>
</dbReference>
<comment type="caution">
    <text evidence="3">The sequence shown here is derived from an EMBL/GenBank/DDBJ whole genome shotgun (WGS) entry which is preliminary data.</text>
</comment>
<feature type="transmembrane region" description="Helical" evidence="1">
    <location>
        <begin position="146"/>
        <end position="164"/>
    </location>
</feature>
<dbReference type="NCBIfam" id="TIGR03082">
    <property type="entry name" value="Gneg_AbrB_dup"/>
    <property type="match status" value="2"/>
</dbReference>
<feature type="transmembrane region" description="Helical" evidence="1">
    <location>
        <begin position="176"/>
        <end position="198"/>
    </location>
</feature>
<dbReference type="PATRIC" id="fig|61647.15.peg.2967"/>
<dbReference type="PANTHER" id="PTHR38457:SF1">
    <property type="entry name" value="REGULATOR ABRB-RELATED"/>
    <property type="match status" value="1"/>
</dbReference>
<feature type="transmembrane region" description="Helical" evidence="1">
    <location>
        <begin position="56"/>
        <end position="79"/>
    </location>
</feature>
<reference evidence="2" key="2">
    <citation type="submission" date="2024-02" db="EMBL/GenBank/DDBJ databases">
        <authorList>
            <consortium name="Clinical and Environmental Microbiology Branch: Whole genome sequencing antimicrobial resistance pathogens in the healthcare setting"/>
        </authorList>
    </citation>
    <scope>NUCLEOTIDE SEQUENCE</scope>
    <source>
        <strain evidence="2">2021DK-00143</strain>
    </source>
</reference>
<gene>
    <name evidence="3" type="ORF">ABW06_03235</name>
    <name evidence="2" type="ORF">QEG54_000965</name>
</gene>
<reference evidence="3 4" key="1">
    <citation type="submission" date="2015-05" db="EMBL/GenBank/DDBJ databases">
        <title>Genome sequences of Pluralibacter gergoviae.</title>
        <authorList>
            <person name="Greninger A.L."/>
            <person name="Miller S."/>
        </authorList>
    </citation>
    <scope>NUCLEOTIDE SEQUENCE [LARGE SCALE GENOMIC DNA]</scope>
    <source>
        <strain evidence="3 4">JS81F13</strain>
    </source>
</reference>
<evidence type="ECO:0000256" key="1">
    <source>
        <dbReference type="SAM" id="Phobius"/>
    </source>
</evidence>
<dbReference type="AlphaFoldDB" id="A0A0J5L7F6"/>
<dbReference type="EMBL" id="ABLOKC030000004">
    <property type="protein sequence ID" value="EML1470278.1"/>
    <property type="molecule type" value="Genomic_DNA"/>
</dbReference>
<keyword evidence="1" id="KW-0812">Transmembrane</keyword>
<sequence length="355" mass="36639">MSKAPAQWGRLLLLTAGISAALLWCHLPAALLLGPMIAGIICSLCGASLRVPRPCFLAAQAVIGAMIAGTLSPSVFGVLLADWPVVLGVLLATLGASGLAGWLLVRYSALPGATGAWGTSPGGASAMVAMAEDYGADVRLVAFMQYLRVLFVAGSAALVVGFTLGGGTQSAAAHIVWFPSLNGNFALTLLLIAAAGALGKVSRFPSGVMLLPMLAGAALQSGGWMQIALPEWLLALAYLAIGWSVGLRFSRPIFLLALKTLPQIVLSIVGMILLCALMAWGLTYALGMDYMTAYLATSPGGIDTVAIIAAGSRADMSFIMAMQTLRLFSILLAGPLLARFISRYAAPGGCREKLS</sequence>
<dbReference type="RefSeq" id="WP_048278187.1">
    <property type="nucleotide sequence ID" value="NZ_JALLDC010000001.1"/>
</dbReference>
<evidence type="ECO:0000313" key="4">
    <source>
        <dbReference type="Proteomes" id="UP000036196"/>
    </source>
</evidence>
<keyword evidence="4" id="KW-1185">Reference proteome</keyword>
<dbReference type="InterPro" id="IPR017516">
    <property type="entry name" value="AbrB_dup"/>
</dbReference>
<dbReference type="PANTHER" id="PTHR38457">
    <property type="entry name" value="REGULATOR ABRB-RELATED"/>
    <property type="match status" value="1"/>
</dbReference>
<organism evidence="3 4">
    <name type="scientific">Pluralibacter gergoviae</name>
    <name type="common">Enterobacter gergoviae</name>
    <dbReference type="NCBI Taxonomy" id="61647"/>
    <lineage>
        <taxon>Bacteria</taxon>
        <taxon>Pseudomonadati</taxon>
        <taxon>Pseudomonadota</taxon>
        <taxon>Gammaproteobacteria</taxon>
        <taxon>Enterobacterales</taxon>
        <taxon>Enterobacteriaceae</taxon>
        <taxon>Pluralibacter</taxon>
    </lineage>
</organism>
<proteinExistence type="predicted"/>
<feature type="transmembrane region" description="Helical" evidence="1">
    <location>
        <begin position="264"/>
        <end position="287"/>
    </location>
</feature>
<keyword evidence="1" id="KW-0472">Membrane</keyword>
<accession>A0A0J5L7F6</accession>
<feature type="transmembrane region" description="Helical" evidence="1">
    <location>
        <begin position="30"/>
        <end position="49"/>
    </location>
</feature>
<dbReference type="Proteomes" id="UP000036196">
    <property type="component" value="Unassembled WGS sequence"/>
</dbReference>
<evidence type="ECO:0000313" key="2">
    <source>
        <dbReference type="EMBL" id="EML1470278.1"/>
    </source>
</evidence>
<dbReference type="GO" id="GO:0016020">
    <property type="term" value="C:membrane"/>
    <property type="evidence" value="ECO:0007669"/>
    <property type="project" value="InterPro"/>
</dbReference>
<dbReference type="eggNOG" id="COG3180">
    <property type="taxonomic scope" value="Bacteria"/>
</dbReference>
<feature type="transmembrane region" description="Helical" evidence="1">
    <location>
        <begin position="324"/>
        <end position="346"/>
    </location>
</feature>
<protein>
    <submittedName>
        <fullName evidence="3">AbrB family transcriptional regulator</fullName>
    </submittedName>
</protein>
<dbReference type="STRING" id="61647.LG71_18060"/>
<dbReference type="Pfam" id="PF05145">
    <property type="entry name" value="AbrB"/>
    <property type="match status" value="1"/>
</dbReference>
<keyword evidence="1" id="KW-1133">Transmembrane helix</keyword>
<dbReference type="GO" id="GO:0010468">
    <property type="term" value="P:regulation of gene expression"/>
    <property type="evidence" value="ECO:0007669"/>
    <property type="project" value="InterPro"/>
</dbReference>